<sequence>MDDLASLMWPLPPAVFPFAVVAYRETSETRFCAVLQDFLRRALAPVDDLDLAPGVAAALRVKLAAAAGAGRLPAARGPVAAQQNLPEKLSPLMHPLSVDSFPFVLAAFFDAMPSDFFTHVSELLAGSGATTGLHLLTPDSATALRSKFLALGTAGKKGHWAGDRDCQRKPSSGGSITHGGTKDRAAHFSAILTKDASVQTSFLGKRRSRGTAAASDVSGGRRP</sequence>
<name>A0A812RFR8_9DINO</name>
<dbReference type="AlphaFoldDB" id="A0A812RFR8"/>
<keyword evidence="3" id="KW-1185">Reference proteome</keyword>
<accession>A0A812RFR8</accession>
<dbReference type="EMBL" id="CAJNDS010002330">
    <property type="protein sequence ID" value="CAE7436171.1"/>
    <property type="molecule type" value="Genomic_DNA"/>
</dbReference>
<feature type="region of interest" description="Disordered" evidence="1">
    <location>
        <begin position="158"/>
        <end position="181"/>
    </location>
</feature>
<protein>
    <submittedName>
        <fullName evidence="2">Uncharacterized protein</fullName>
    </submittedName>
</protein>
<evidence type="ECO:0000313" key="2">
    <source>
        <dbReference type="EMBL" id="CAE7436171.1"/>
    </source>
</evidence>
<reference evidence="2" key="1">
    <citation type="submission" date="2021-02" db="EMBL/GenBank/DDBJ databases">
        <authorList>
            <person name="Dougan E. K."/>
            <person name="Rhodes N."/>
            <person name="Thang M."/>
            <person name="Chan C."/>
        </authorList>
    </citation>
    <scope>NUCLEOTIDE SEQUENCE</scope>
</reference>
<feature type="region of interest" description="Disordered" evidence="1">
    <location>
        <begin position="202"/>
        <end position="223"/>
    </location>
</feature>
<comment type="caution">
    <text evidence="2">The sequence shown here is derived from an EMBL/GenBank/DDBJ whole genome shotgun (WGS) entry which is preliminary data.</text>
</comment>
<evidence type="ECO:0000256" key="1">
    <source>
        <dbReference type="SAM" id="MobiDB-lite"/>
    </source>
</evidence>
<organism evidence="2 3">
    <name type="scientific">Symbiodinium natans</name>
    <dbReference type="NCBI Taxonomy" id="878477"/>
    <lineage>
        <taxon>Eukaryota</taxon>
        <taxon>Sar</taxon>
        <taxon>Alveolata</taxon>
        <taxon>Dinophyceae</taxon>
        <taxon>Suessiales</taxon>
        <taxon>Symbiodiniaceae</taxon>
        <taxon>Symbiodinium</taxon>
    </lineage>
</organism>
<evidence type="ECO:0000313" key="3">
    <source>
        <dbReference type="Proteomes" id="UP000604046"/>
    </source>
</evidence>
<gene>
    <name evidence="2" type="ORF">SNAT2548_LOCUS23698</name>
</gene>
<proteinExistence type="predicted"/>
<dbReference type="Proteomes" id="UP000604046">
    <property type="component" value="Unassembled WGS sequence"/>
</dbReference>